<dbReference type="EMBL" id="NXID01000003">
    <property type="protein sequence ID" value="RXK16895.1"/>
    <property type="molecule type" value="Genomic_DNA"/>
</dbReference>
<protein>
    <recommendedName>
        <fullName evidence="3">DUF3010 domain-containing protein</fullName>
    </recommendedName>
</protein>
<accession>A0AAX2AJP4</accession>
<reference evidence="1 2" key="1">
    <citation type="submission" date="2017-09" db="EMBL/GenBank/DDBJ databases">
        <title>Genomics of the genus Arcobacter.</title>
        <authorList>
            <person name="Perez-Cataluna A."/>
            <person name="Figueras M.J."/>
            <person name="Salas-Masso N."/>
        </authorList>
    </citation>
    <scope>NUCLEOTIDE SEQUENCE [LARGE SCALE GENOMIC DNA]</scope>
    <source>
        <strain evidence="1 2">CECT 7386</strain>
    </source>
</reference>
<evidence type="ECO:0000313" key="1">
    <source>
        <dbReference type="EMBL" id="RXK16895.1"/>
    </source>
</evidence>
<evidence type="ECO:0008006" key="3">
    <source>
        <dbReference type="Google" id="ProtNLM"/>
    </source>
</evidence>
<dbReference type="KEGG" id="amyt:AMYT_1145"/>
<proteinExistence type="predicted"/>
<gene>
    <name evidence="1" type="ORF">CP985_01690</name>
</gene>
<dbReference type="RefSeq" id="WP_114841595.1">
    <property type="nucleotide sequence ID" value="NZ_CP031219.1"/>
</dbReference>
<name>A0AAX2AJP4_9BACT</name>
<dbReference type="AlphaFoldDB" id="A0AAX2AJP4"/>
<dbReference type="Proteomes" id="UP000290092">
    <property type="component" value="Unassembled WGS sequence"/>
</dbReference>
<evidence type="ECO:0000313" key="2">
    <source>
        <dbReference type="Proteomes" id="UP000290092"/>
    </source>
</evidence>
<keyword evidence="2" id="KW-1185">Reference proteome</keyword>
<dbReference type="InterPro" id="IPR021378">
    <property type="entry name" value="DUF3010"/>
</dbReference>
<dbReference type="Pfam" id="PF11215">
    <property type="entry name" value="DUF3010"/>
    <property type="match status" value="1"/>
</dbReference>
<organism evidence="1 2">
    <name type="scientific">Malaciobacter mytili LMG 24559</name>
    <dbReference type="NCBI Taxonomy" id="1032238"/>
    <lineage>
        <taxon>Bacteria</taxon>
        <taxon>Pseudomonadati</taxon>
        <taxon>Campylobacterota</taxon>
        <taxon>Epsilonproteobacteria</taxon>
        <taxon>Campylobacterales</taxon>
        <taxon>Arcobacteraceae</taxon>
        <taxon>Malaciobacter</taxon>
    </lineage>
</organism>
<sequence>MRVCAVELKSNNAILSVLDNQNYIDTKIKKISLIDDEKKDSILAFKQEFEDFIQKNNITQIVIKKRAKKGTFAGGAITFKMEAIIQSILFCEVELISSQTISSYEKKNSIIFPKELKKYQEQSYLAGLCFWM</sequence>
<comment type="caution">
    <text evidence="1">The sequence shown here is derived from an EMBL/GenBank/DDBJ whole genome shotgun (WGS) entry which is preliminary data.</text>
</comment>